<gene>
    <name evidence="2" type="ORF">SLS59_007170</name>
</gene>
<dbReference type="Proteomes" id="UP001521222">
    <property type="component" value="Unassembled WGS sequence"/>
</dbReference>
<organism evidence="2 3">
    <name type="scientific">Nothophoma quercina</name>
    <dbReference type="NCBI Taxonomy" id="749835"/>
    <lineage>
        <taxon>Eukaryota</taxon>
        <taxon>Fungi</taxon>
        <taxon>Dikarya</taxon>
        <taxon>Ascomycota</taxon>
        <taxon>Pezizomycotina</taxon>
        <taxon>Dothideomycetes</taxon>
        <taxon>Pleosporomycetidae</taxon>
        <taxon>Pleosporales</taxon>
        <taxon>Pleosporineae</taxon>
        <taxon>Didymellaceae</taxon>
        <taxon>Nothophoma</taxon>
    </lineage>
</organism>
<evidence type="ECO:0000256" key="1">
    <source>
        <dbReference type="SAM" id="MobiDB-lite"/>
    </source>
</evidence>
<name>A0ABR3R163_9PLEO</name>
<comment type="caution">
    <text evidence="2">The sequence shown here is derived from an EMBL/GenBank/DDBJ whole genome shotgun (WGS) entry which is preliminary data.</text>
</comment>
<feature type="compositionally biased region" description="Basic and acidic residues" evidence="1">
    <location>
        <begin position="300"/>
        <end position="310"/>
    </location>
</feature>
<accession>A0ABR3R163</accession>
<reference evidence="2 3" key="1">
    <citation type="submission" date="2024-02" db="EMBL/GenBank/DDBJ databases">
        <title>De novo assembly and annotation of 12 fungi associated with fruit tree decline syndrome in Ontario, Canada.</title>
        <authorList>
            <person name="Sulman M."/>
            <person name="Ellouze W."/>
            <person name="Ilyukhin E."/>
        </authorList>
    </citation>
    <scope>NUCLEOTIDE SEQUENCE [LARGE SCALE GENOMIC DNA]</scope>
    <source>
        <strain evidence="2 3">M97-236</strain>
    </source>
</reference>
<evidence type="ECO:0008006" key="4">
    <source>
        <dbReference type="Google" id="ProtNLM"/>
    </source>
</evidence>
<feature type="region of interest" description="Disordered" evidence="1">
    <location>
        <begin position="300"/>
        <end position="334"/>
    </location>
</feature>
<evidence type="ECO:0000313" key="3">
    <source>
        <dbReference type="Proteomes" id="UP001521222"/>
    </source>
</evidence>
<feature type="compositionally biased region" description="Acidic residues" evidence="1">
    <location>
        <begin position="311"/>
        <end position="322"/>
    </location>
</feature>
<keyword evidence="3" id="KW-1185">Reference proteome</keyword>
<feature type="compositionally biased region" description="Basic and acidic residues" evidence="1">
    <location>
        <begin position="323"/>
        <end position="334"/>
    </location>
</feature>
<proteinExistence type="predicted"/>
<dbReference type="EMBL" id="JAKIXB020000024">
    <property type="protein sequence ID" value="KAL1598160.1"/>
    <property type="molecule type" value="Genomic_DNA"/>
</dbReference>
<protein>
    <recommendedName>
        <fullName evidence="4">Mating type protein</fullName>
    </recommendedName>
</protein>
<evidence type="ECO:0000313" key="2">
    <source>
        <dbReference type="EMBL" id="KAL1598160.1"/>
    </source>
</evidence>
<sequence>MTPGIDAATGVVHQDSPGVDIHNRALKTQATTATTLQATTKRLNTYQRKREILQKATEANTTDARAALDEYARAICRSFCEEVYDRFPREIRDMIYGYIYLEGNIDIVPEYLDAESLKQLDHWRYAEFAGSEMHQELGEHFFRLTVFEFGSNMSCLARVPKCRMLDESKIGYVPAYYTMNVQIDINCMAYDIGCFPIDPSKSKKKNFNSGWNTNNSWGTSEREGSWLEEDHIYSQEWMCNNIVPLVYPTIQRLKAAGYHVGLVLAVSEGLYPAREFCLNPVPSSTLIWKEEFQKYKVSEERRLQKEKEAEADQDDAIEGELSLEERDGSLEEEE</sequence>